<dbReference type="Gene3D" id="1.10.10.510">
    <property type="entry name" value="Zinc finger, large T-antigen D1 domain"/>
    <property type="match status" value="1"/>
</dbReference>
<evidence type="ECO:0000256" key="7">
    <source>
        <dbReference type="ARBA" id="ARBA00022801"/>
    </source>
</evidence>
<feature type="short sequence motif" description="Nuclear localization signal" evidence="15">
    <location>
        <begin position="84"/>
        <end position="86"/>
    </location>
</feature>
<keyword evidence="6 15" id="KW-0547">Nucleotide-binding</keyword>
<comment type="catalytic activity">
    <reaction evidence="12 15">
        <text>Couples ATP hydrolysis with the unwinding of duplex DNA by translocating in the 3'-5' direction.</text>
        <dbReference type="EC" id="5.6.2.4"/>
    </reaction>
</comment>
<comment type="catalytic activity">
    <reaction evidence="13 15 16">
        <text>ATP + H2O = ADP + phosphate + H(+)</text>
        <dbReference type="Rhea" id="RHEA:13065"/>
        <dbReference type="ChEBI" id="CHEBI:15377"/>
        <dbReference type="ChEBI" id="CHEBI:15378"/>
        <dbReference type="ChEBI" id="CHEBI:30616"/>
        <dbReference type="ChEBI" id="CHEBI:43474"/>
        <dbReference type="ChEBI" id="CHEBI:456216"/>
        <dbReference type="EC" id="5.6.2.4"/>
    </reaction>
</comment>
<dbReference type="GO" id="GO:0043138">
    <property type="term" value="F:3'-5' DNA helicase activity"/>
    <property type="evidence" value="ECO:0007669"/>
    <property type="project" value="UniProtKB-UniRule"/>
</dbReference>
<dbReference type="GO" id="GO:0006260">
    <property type="term" value="P:DNA replication"/>
    <property type="evidence" value="ECO:0007669"/>
    <property type="project" value="UniProtKB-UniRule"/>
</dbReference>
<evidence type="ECO:0000313" key="20">
    <source>
        <dbReference type="Proteomes" id="UP000289456"/>
    </source>
</evidence>
<evidence type="ECO:0000256" key="2">
    <source>
        <dbReference type="ARBA" id="ARBA00022518"/>
    </source>
</evidence>
<keyword evidence="7 15" id="KW-0378">Hydrolase</keyword>
<keyword evidence="2 15" id="KW-0244">Early protein</keyword>
<comment type="caution">
    <text evidence="15">Lacks conserved residue(s) required for the propagation of feature annotation.</text>
</comment>
<evidence type="ECO:0000256" key="16">
    <source>
        <dbReference type="PIRNR" id="PIRNR003383"/>
    </source>
</evidence>
<evidence type="ECO:0000256" key="9">
    <source>
        <dbReference type="ARBA" id="ARBA00022840"/>
    </source>
</evidence>
<keyword evidence="11 15" id="KW-0413">Isomerase</keyword>
<evidence type="ECO:0000259" key="18">
    <source>
        <dbReference type="PROSITE" id="PS51206"/>
    </source>
</evidence>
<protein>
    <recommendedName>
        <fullName evidence="15 16">Replication protein E1</fullName>
        <ecNumber evidence="15 16">5.6.2.4</ecNumber>
    </recommendedName>
    <alternativeName>
        <fullName evidence="15">ATP-dependent helicase E1</fullName>
    </alternativeName>
    <alternativeName>
        <fullName evidence="15">DNA 3'-5' helicase E1</fullName>
    </alternativeName>
</protein>
<comment type="function">
    <text evidence="14 15">ATP-dependent DNA 3'-5' helicase required for initiation of viral DNA replication. It forms a complex with the viral E2 protein. The E1-E2 complex binds to the replication origin which contains binding sites for both proteins. During the initial step, a dimer of E1 interacts with a dimer of protein E2 leading to a complex that binds the viral origin of replication with high specificity. Then, a second dimer of E1 displaces the E2 dimer in an ATP-dependent manner to form the E1 tetramer. Following this, two E1 monomers are added to each half of the site, which results in the formation of two E1 trimers on the viral ori. Subsequently, two hexamers will be created. The double hexamer acts as a bi-directional helicase machinery and unwinds the viral DNA and then recruits the host DNA polymerase to start replication.</text>
</comment>
<evidence type="ECO:0000313" key="19">
    <source>
        <dbReference type="EMBL" id="ATQ38409.1"/>
    </source>
</evidence>
<evidence type="ECO:0000256" key="8">
    <source>
        <dbReference type="ARBA" id="ARBA00022806"/>
    </source>
</evidence>
<dbReference type="SUPFAM" id="SSF52540">
    <property type="entry name" value="P-loop containing nucleoside triphosphate hydrolases"/>
    <property type="match status" value="1"/>
</dbReference>
<gene>
    <name evidence="15 19" type="primary">E1</name>
</gene>
<dbReference type="EC" id="5.6.2.4" evidence="15 16"/>
<keyword evidence="15" id="KW-0832">Ubl conjugation</keyword>
<evidence type="ECO:0000256" key="10">
    <source>
        <dbReference type="ARBA" id="ARBA00023125"/>
    </source>
</evidence>
<dbReference type="Pfam" id="PF00524">
    <property type="entry name" value="PPV_E1_N"/>
    <property type="match status" value="1"/>
</dbReference>
<dbReference type="InterPro" id="IPR001177">
    <property type="entry name" value="PPV_DNA_helicase_E1_C"/>
</dbReference>
<feature type="cross-link" description="Glycyl lysine isopeptide (Lys-Gly) (interchain with G-Cter in SUMO)" evidence="15">
    <location>
        <position position="516"/>
    </location>
</feature>
<evidence type="ECO:0000256" key="4">
    <source>
        <dbReference type="ARBA" id="ARBA00022562"/>
    </source>
</evidence>
<evidence type="ECO:0000256" key="5">
    <source>
        <dbReference type="ARBA" id="ARBA00022705"/>
    </source>
</evidence>
<name>A0A2D2ALT4_9PAPI</name>
<dbReference type="Gene3D" id="3.40.50.300">
    <property type="entry name" value="P-loop containing nucleotide triphosphate hydrolases"/>
    <property type="match status" value="1"/>
</dbReference>
<dbReference type="InterPro" id="IPR046935">
    <property type="entry name" value="PPV_E1_DBD_sf"/>
</dbReference>
<sequence>MGDPSKGTDKNTYENSESVDWFIVHEADCVDDDLNALENIFEESNSDTDISNLIDDDQVDQGNSLALFNTQLANDCERALLDLKRKYIPSPERSIADLSPRLAAVHISPQRQIKKRLFEDSGVVEDEAESTNENVQVEPPRDSRHTEIQSGGQIIELLKCSNFKALFLAKFKELFGVSYHDLTRTFKSDKTCCENWVLALYKVSDDVIESSKIVLKQQCNYLQILMYEIITLYLVEFKTAKSRETIHKMFSSVFNIDAMQILSDPPRSRSVPAALFFFTKRLNNACFYFGQTPEWISKHTMVNHQFAAAAETFEIATMIQWAWDNNLTEEHEIAFGYAQLADVDVNAAAFLKSNQQARYVKDCTHMVRLYRRHELRQMSMSQWIKKCCDECTHTGEWKTIAAYLRYQNINVVAFLTAIRYFLKCIPKKNCILFWGPPDTGKSYFGYSLVSFLRGKVISMMNRQSQFFLMPLQDCKIGFLDDITYSAWQFIDINMRAALDGNPIQVDSKHKAPVQIKLPPLLTTSNHDVMSDATLRFLHSRITAFHFPNKMPLDEFGNPVYQINDDTWKSFFIKLTAQLDLQFEEEDESGRPFSTLRGTTRRASDSL</sequence>
<dbReference type="Proteomes" id="UP000289456">
    <property type="component" value="Segment"/>
</dbReference>
<dbReference type="Pfam" id="PF20450">
    <property type="entry name" value="PPV_E1_DBD"/>
    <property type="match status" value="1"/>
</dbReference>
<comment type="subunit">
    <text evidence="15">Can form hexamers. Interacts with E2 protein; this interaction increases E1 DNA binding specificity. Interacts with host DNA polymerase subunit POLA2. Interacts with host single stranded DNA-binding protein RPA1. Interacts with host TOP1; this interaction stimulates the enzymatic activity of TOP1.</text>
</comment>
<evidence type="ECO:0000256" key="17">
    <source>
        <dbReference type="SAM" id="MobiDB-lite"/>
    </source>
</evidence>
<dbReference type="EMBL" id="MF588724">
    <property type="protein sequence ID" value="ATQ38409.1"/>
    <property type="molecule type" value="Genomic_DNA"/>
</dbReference>
<evidence type="ECO:0000256" key="11">
    <source>
        <dbReference type="ARBA" id="ARBA00023235"/>
    </source>
</evidence>
<dbReference type="InterPro" id="IPR014000">
    <property type="entry name" value="PPV_DNA_helicase_E1_N"/>
</dbReference>
<dbReference type="InterPro" id="IPR027417">
    <property type="entry name" value="P-loop_NTPase"/>
</dbReference>
<dbReference type="InterPro" id="IPR016393">
    <property type="entry name" value="Rep_E1_papillomaV"/>
</dbReference>
<dbReference type="HAMAP" id="MF_04000">
    <property type="entry name" value="PPV_E1"/>
    <property type="match status" value="1"/>
</dbReference>
<keyword evidence="8 15" id="KW-0347">Helicase</keyword>
<evidence type="ECO:0000256" key="15">
    <source>
        <dbReference type="HAMAP-Rule" id="MF_04000"/>
    </source>
</evidence>
<feature type="modified residue" description="Phosphoserine; by host" evidence="15">
    <location>
        <position position="99"/>
    </location>
</feature>
<feature type="modified residue" description="Phosphoserine; by host" evidence="15">
    <location>
        <position position="94"/>
    </location>
</feature>
<comment type="function">
    <text evidence="16">ATP-dependent DNA helicase required for initiation of viral DNA replication. It forms a complex with the viral E2 protein. The E1-E2 complex binds to the replication origin which contains binding sites for both proteins.</text>
</comment>
<feature type="binding site" evidence="15">
    <location>
        <begin position="435"/>
        <end position="442"/>
    </location>
    <ligand>
        <name>ATP</name>
        <dbReference type="ChEBI" id="CHEBI:30616"/>
    </ligand>
</feature>
<evidence type="ECO:0000256" key="12">
    <source>
        <dbReference type="ARBA" id="ARBA00034617"/>
    </source>
</evidence>
<evidence type="ECO:0000256" key="6">
    <source>
        <dbReference type="ARBA" id="ARBA00022741"/>
    </source>
</evidence>
<dbReference type="Gene3D" id="3.40.1310.10">
    <property type="match status" value="1"/>
</dbReference>
<keyword evidence="10 15" id="KW-0238">DNA-binding</keyword>
<dbReference type="GO" id="GO:0016887">
    <property type="term" value="F:ATP hydrolysis activity"/>
    <property type="evidence" value="ECO:0007669"/>
    <property type="project" value="RHEA"/>
</dbReference>
<dbReference type="GO" id="GO:0005524">
    <property type="term" value="F:ATP binding"/>
    <property type="evidence" value="ECO:0007669"/>
    <property type="project" value="UniProtKB-UniRule"/>
</dbReference>
<keyword evidence="5 15" id="KW-0235">DNA replication</keyword>
<evidence type="ECO:0000256" key="1">
    <source>
        <dbReference type="ARBA" id="ARBA00004147"/>
    </source>
</evidence>
<proteinExistence type="inferred from homology"/>
<dbReference type="GO" id="GO:0042025">
    <property type="term" value="C:host cell nucleus"/>
    <property type="evidence" value="ECO:0007669"/>
    <property type="project" value="UniProtKB-SubCell"/>
</dbReference>
<dbReference type="PROSITE" id="PS51206">
    <property type="entry name" value="SF3_HELICASE_1"/>
    <property type="match status" value="1"/>
</dbReference>
<accession>A0A2D2ALT4</accession>
<comment type="similarity">
    <text evidence="15 16">Belongs to the papillomaviridae E1 protein family.</text>
</comment>
<dbReference type="InterPro" id="IPR046832">
    <property type="entry name" value="PPV_E1_DBD"/>
</dbReference>
<comment type="subcellular location">
    <subcellularLocation>
        <location evidence="1 15">Host nucleus</location>
    </subcellularLocation>
</comment>
<dbReference type="SUPFAM" id="SSF55464">
    <property type="entry name" value="Origin of replication-binding domain, RBD-like"/>
    <property type="match status" value="1"/>
</dbReference>
<reference evidence="20" key="1">
    <citation type="submission" date="2017-07" db="EMBL/GenBank/DDBJ databases">
        <title>HPV diversity in WHIM patients.</title>
        <authorList>
            <person name="Pastrana D.V."/>
            <person name="Peretti A."/>
            <person name="Welch N.L."/>
            <person name="Borgogna C."/>
            <person name="Badolato R."/>
            <person name="Gariglio M."/>
            <person name="FitzGerald P.C."/>
            <person name="McIntosh C.E."/>
            <person name="Van Doorslaer K."/>
            <person name="McBride A."/>
            <person name="Bliskovsky V."/>
            <person name="Velez D."/>
            <person name="Cho E."/>
            <person name="Brownell I."/>
            <person name="Liu J.S."/>
            <person name="Gonzalez C.M."/>
            <person name="Maldarelli F."/>
            <person name="Lisco A."/>
            <person name="Androphy E.J."/>
            <person name="Uldrick T.S."/>
            <person name="Yarchoan R."/>
            <person name="Dvoretzky I."/>
            <person name="Holland S.M."/>
            <person name="Freeman A.F."/>
            <person name="Murphy P.M."/>
            <person name="McDermott D.H."/>
            <person name="Buck C.B."/>
        </authorList>
    </citation>
    <scope>NUCLEOTIDE SEQUENCE [LARGE SCALE GENOMIC DNA]</scope>
</reference>
<keyword evidence="3 15" id="KW-0597">Phosphoprotein</keyword>
<comment type="PTM">
    <text evidence="15">Sumoylated.</text>
</comment>
<feature type="short sequence motif" description="Nuclear export signal" evidence="15">
    <location>
        <begin position="98"/>
        <end position="107"/>
    </location>
</feature>
<evidence type="ECO:0000256" key="3">
    <source>
        <dbReference type="ARBA" id="ARBA00022553"/>
    </source>
</evidence>
<keyword evidence="9 15" id="KW-0067">ATP-binding</keyword>
<evidence type="ECO:0000256" key="13">
    <source>
        <dbReference type="ARBA" id="ARBA00048988"/>
    </source>
</evidence>
<keyword evidence="4 15" id="KW-1048">Host nucleus</keyword>
<comment type="PTM">
    <text evidence="15">Phosphorylated.</text>
</comment>
<dbReference type="InterPro" id="IPR014015">
    <property type="entry name" value="Helicase_SF3_DNA-vir"/>
</dbReference>
<organism evidence="19 20">
    <name type="scientific">Gammapapillomavirus 15</name>
    <dbReference type="NCBI Taxonomy" id="1513260"/>
    <lineage>
        <taxon>Viruses</taxon>
        <taxon>Monodnaviria</taxon>
        <taxon>Shotokuvirae</taxon>
        <taxon>Cossaviricota</taxon>
        <taxon>Papovaviricetes</taxon>
        <taxon>Zurhausenvirales</taxon>
        <taxon>Papillomaviridae</taxon>
        <taxon>Firstpapillomavirinae</taxon>
        <taxon>Gammapapillomavirus</taxon>
    </lineage>
</organism>
<keyword evidence="15" id="KW-1017">Isopeptide bond</keyword>
<feature type="domain" description="SF3 helicase" evidence="18">
    <location>
        <begin position="409"/>
        <end position="559"/>
    </location>
</feature>
<dbReference type="InterPro" id="IPR037102">
    <property type="entry name" value="Znf_lg_T-Ag_D1_dom_sf"/>
</dbReference>
<dbReference type="Pfam" id="PF00519">
    <property type="entry name" value="PPV_E1_C"/>
    <property type="match status" value="1"/>
</dbReference>
<dbReference type="PIRSF" id="PIRSF003383">
    <property type="entry name" value="Rep_E1_papillomaV"/>
    <property type="match status" value="1"/>
</dbReference>
<dbReference type="GO" id="GO:0003677">
    <property type="term" value="F:DNA binding"/>
    <property type="evidence" value="ECO:0007669"/>
    <property type="project" value="UniProtKB-UniRule"/>
</dbReference>
<feature type="region of interest" description="Disordered" evidence="17">
    <location>
        <begin position="585"/>
        <end position="606"/>
    </location>
</feature>
<evidence type="ECO:0000256" key="14">
    <source>
        <dbReference type="ARBA" id="ARBA00093297"/>
    </source>
</evidence>
<feature type="modified residue" description="Phosphoserine; by host" evidence="15">
    <location>
        <position position="90"/>
    </location>
</feature>